<dbReference type="AlphaFoldDB" id="A0A0J6HBH8"/>
<dbReference type="RefSeq" id="WP_038978719.1">
    <property type="nucleotide sequence ID" value="NZ_JABTYG010000018.1"/>
</dbReference>
<feature type="transmembrane region" description="Helical" evidence="1">
    <location>
        <begin position="50"/>
        <end position="68"/>
    </location>
</feature>
<feature type="transmembrane region" description="Helical" evidence="1">
    <location>
        <begin position="12"/>
        <end position="38"/>
    </location>
</feature>
<evidence type="ECO:0000313" key="2">
    <source>
        <dbReference type="EMBL" id="KAB0505056.1"/>
    </source>
</evidence>
<evidence type="ECO:0000313" key="4">
    <source>
        <dbReference type="Proteomes" id="UP000182814"/>
    </source>
</evidence>
<dbReference type="EMBL" id="VZPO01000004">
    <property type="protein sequence ID" value="KAB0505056.1"/>
    <property type="molecule type" value="Genomic_DNA"/>
</dbReference>
<gene>
    <name evidence="2" type="ORF">F7R14_11180</name>
    <name evidence="3" type="ORF">SAMN04490191_0456</name>
</gene>
<name>A0A0J6HBH8_9PSED</name>
<reference evidence="3" key="1">
    <citation type="submission" date="2016-10" db="EMBL/GenBank/DDBJ databases">
        <authorList>
            <person name="de Groot N.N."/>
        </authorList>
    </citation>
    <scope>NUCLEOTIDE SEQUENCE [LARGE SCALE GENOMIC DNA]</scope>
    <source>
        <strain evidence="3">BS3782</strain>
    </source>
</reference>
<keyword evidence="1" id="KW-1133">Transmembrane helix</keyword>
<dbReference type="PATRIC" id="fig|163011.3.peg.4600"/>
<dbReference type="PROSITE" id="PS51257">
    <property type="entry name" value="PROKAR_LIPOPROTEIN"/>
    <property type="match status" value="1"/>
</dbReference>
<feature type="transmembrane region" description="Helical" evidence="1">
    <location>
        <begin position="101"/>
        <end position="119"/>
    </location>
</feature>
<dbReference type="EMBL" id="LT629746">
    <property type="protein sequence ID" value="SDR99660.1"/>
    <property type="molecule type" value="Genomic_DNA"/>
</dbReference>
<dbReference type="Proteomes" id="UP000434925">
    <property type="component" value="Unassembled WGS sequence"/>
</dbReference>
<keyword evidence="1" id="KW-0812">Transmembrane</keyword>
<keyword evidence="1" id="KW-0472">Membrane</keyword>
<proteinExistence type="predicted"/>
<sequence>MDRKYSLNAFLAHYFPTFICAFFLACFALSASISLVSSTYFRGDPERGKYSFIVALVLSLLLALSHFVMIRGRSWGVRAIIVFYLVCFLTVLPTYGYKPHPVAYVTGLLFPMLGLLLLNSKRHREMRQKLLELRHERIAAKSAVGLQKNKKGR</sequence>
<evidence type="ECO:0000256" key="1">
    <source>
        <dbReference type="SAM" id="Phobius"/>
    </source>
</evidence>
<reference evidence="4" key="2">
    <citation type="submission" date="2016-10" db="EMBL/GenBank/DDBJ databases">
        <authorList>
            <person name="Varghese N."/>
            <person name="Submissions S."/>
        </authorList>
    </citation>
    <scope>NUCLEOTIDE SEQUENCE [LARGE SCALE GENOMIC DNA]</scope>
    <source>
        <strain evidence="4">BS3782</strain>
    </source>
</reference>
<accession>A0A0J6HBH8</accession>
<evidence type="ECO:0000313" key="5">
    <source>
        <dbReference type="Proteomes" id="UP000434925"/>
    </source>
</evidence>
<dbReference type="Proteomes" id="UP000182814">
    <property type="component" value="Chromosome I"/>
</dbReference>
<feature type="transmembrane region" description="Helical" evidence="1">
    <location>
        <begin position="75"/>
        <end position="95"/>
    </location>
</feature>
<keyword evidence="4" id="KW-1185">Reference proteome</keyword>
<evidence type="ECO:0000313" key="3">
    <source>
        <dbReference type="EMBL" id="SDR99660.1"/>
    </source>
</evidence>
<protein>
    <recommendedName>
        <fullName evidence="6">Lipoprotein</fullName>
    </recommendedName>
</protein>
<organism evidence="3 4">
    <name type="scientific">Pseudomonas lini</name>
    <dbReference type="NCBI Taxonomy" id="163011"/>
    <lineage>
        <taxon>Bacteria</taxon>
        <taxon>Pseudomonadati</taxon>
        <taxon>Pseudomonadota</taxon>
        <taxon>Gammaproteobacteria</taxon>
        <taxon>Pseudomonadales</taxon>
        <taxon>Pseudomonadaceae</taxon>
        <taxon>Pseudomonas</taxon>
    </lineage>
</organism>
<reference evidence="2 5" key="3">
    <citation type="submission" date="2019-09" db="EMBL/GenBank/DDBJ databases">
        <title>Draft genome sequences of 48 bacterial type strains from the CCUG.</title>
        <authorList>
            <person name="Tunovic T."/>
            <person name="Pineiro-Iglesias B."/>
            <person name="Unosson C."/>
            <person name="Inganas E."/>
            <person name="Ohlen M."/>
            <person name="Cardew S."/>
            <person name="Jensie-Markopoulos S."/>
            <person name="Salva-Serra F."/>
            <person name="Jaen-Luchoro D."/>
            <person name="Karlsson R."/>
            <person name="Svensson-Stadler L."/>
            <person name="Chun J."/>
            <person name="Moore E."/>
        </authorList>
    </citation>
    <scope>NUCLEOTIDE SEQUENCE [LARGE SCALE GENOMIC DNA]</scope>
    <source>
        <strain evidence="2 5">CCUG 51522</strain>
    </source>
</reference>
<evidence type="ECO:0008006" key="6">
    <source>
        <dbReference type="Google" id="ProtNLM"/>
    </source>
</evidence>